<evidence type="ECO:0000256" key="2">
    <source>
        <dbReference type="ARBA" id="ARBA00023125"/>
    </source>
</evidence>
<accession>A0A952KKR2</accession>
<dbReference type="SUPFAM" id="SSF46689">
    <property type="entry name" value="Homeodomain-like"/>
    <property type="match status" value="1"/>
</dbReference>
<dbReference type="SUPFAM" id="SSF48498">
    <property type="entry name" value="Tetracyclin repressor-like, C-terminal domain"/>
    <property type="match status" value="1"/>
</dbReference>
<gene>
    <name evidence="7" type="ORF">JF625_29135</name>
</gene>
<feature type="domain" description="HTH tetR-type" evidence="6">
    <location>
        <begin position="57"/>
        <end position="117"/>
    </location>
</feature>
<evidence type="ECO:0000256" key="3">
    <source>
        <dbReference type="ARBA" id="ARBA00023163"/>
    </source>
</evidence>
<dbReference type="GO" id="GO:0003677">
    <property type="term" value="F:DNA binding"/>
    <property type="evidence" value="ECO:0007669"/>
    <property type="project" value="UniProtKB-UniRule"/>
</dbReference>
<dbReference type="InterPro" id="IPR036271">
    <property type="entry name" value="Tet_transcr_reg_TetR-rel_C_sf"/>
</dbReference>
<dbReference type="EMBL" id="JAEKLZ010000501">
    <property type="protein sequence ID" value="MBW8729201.1"/>
    <property type="molecule type" value="Genomic_DNA"/>
</dbReference>
<dbReference type="InterPro" id="IPR054156">
    <property type="entry name" value="YxaF_TetR_C"/>
</dbReference>
<evidence type="ECO:0000313" key="7">
    <source>
        <dbReference type="EMBL" id="MBW8729201.1"/>
    </source>
</evidence>
<reference evidence="7" key="1">
    <citation type="submission" date="2020-06" db="EMBL/GenBank/DDBJ databases">
        <title>Stable isotope informed genome-resolved metagenomics uncovers potential trophic interactions in rhizosphere soil.</title>
        <authorList>
            <person name="Starr E.P."/>
            <person name="Shi S."/>
            <person name="Blazewicz S.J."/>
            <person name="Koch B.J."/>
            <person name="Probst A.J."/>
            <person name="Hungate B.A."/>
            <person name="Pett-Ridge J."/>
            <person name="Firestone M.K."/>
            <person name="Banfield J.F."/>
        </authorList>
    </citation>
    <scope>NUCLEOTIDE SEQUENCE</scope>
    <source>
        <strain evidence="7">YM_69_17</strain>
    </source>
</reference>
<feature type="region of interest" description="Disordered" evidence="5">
    <location>
        <begin position="1"/>
        <end position="48"/>
    </location>
</feature>
<dbReference type="InterPro" id="IPR009057">
    <property type="entry name" value="Homeodomain-like_sf"/>
</dbReference>
<evidence type="ECO:0000256" key="4">
    <source>
        <dbReference type="PROSITE-ProRule" id="PRU00335"/>
    </source>
</evidence>
<evidence type="ECO:0000256" key="5">
    <source>
        <dbReference type="SAM" id="MobiDB-lite"/>
    </source>
</evidence>
<keyword evidence="1" id="KW-0805">Transcription regulation</keyword>
<dbReference type="AlphaFoldDB" id="A0A952KKR2"/>
<dbReference type="InterPro" id="IPR001647">
    <property type="entry name" value="HTH_TetR"/>
</dbReference>
<feature type="compositionally biased region" description="Low complexity" evidence="5">
    <location>
        <begin position="24"/>
        <end position="37"/>
    </location>
</feature>
<name>A0A952KKR2_9PROT</name>
<comment type="caution">
    <text evidence="7">The sequence shown here is derived from an EMBL/GenBank/DDBJ whole genome shotgun (WGS) entry which is preliminary data.</text>
</comment>
<dbReference type="PROSITE" id="PS50977">
    <property type="entry name" value="HTH_TETR_2"/>
    <property type="match status" value="1"/>
</dbReference>
<dbReference type="PANTHER" id="PTHR47506:SF1">
    <property type="entry name" value="HTH-TYPE TRANSCRIPTIONAL REGULATOR YJDC"/>
    <property type="match status" value="1"/>
</dbReference>
<proteinExistence type="predicted"/>
<evidence type="ECO:0000313" key="8">
    <source>
        <dbReference type="Proteomes" id="UP000700706"/>
    </source>
</evidence>
<evidence type="ECO:0000259" key="6">
    <source>
        <dbReference type="PROSITE" id="PS50977"/>
    </source>
</evidence>
<dbReference type="Pfam" id="PF00440">
    <property type="entry name" value="TetR_N"/>
    <property type="match status" value="1"/>
</dbReference>
<evidence type="ECO:0000256" key="1">
    <source>
        <dbReference type="ARBA" id="ARBA00023015"/>
    </source>
</evidence>
<dbReference type="Proteomes" id="UP000700706">
    <property type="component" value="Unassembled WGS sequence"/>
</dbReference>
<keyword evidence="2 4" id="KW-0238">DNA-binding</keyword>
<protein>
    <submittedName>
        <fullName evidence="7">TetR/AcrR family transcriptional regulator</fullName>
    </submittedName>
</protein>
<keyword evidence="3" id="KW-0804">Transcription</keyword>
<dbReference type="PANTHER" id="PTHR47506">
    <property type="entry name" value="TRANSCRIPTIONAL REGULATORY PROTEIN"/>
    <property type="match status" value="1"/>
</dbReference>
<sequence length="239" mass="26102">MFNRPGGSPCGGRLRARATRPYGPIRSSRPAPSSDSPQGDAGCKGREKGRLTLPRVVAERADVLPALSEVFREHGYEGASLALIGQRTGLGKGSLYHFFPGGKEEMAAAVLAEIDAWFEQHIFRPLREKEPRRAVPEMIRAVDGYFRSGRRVCLVGAFALGDVRDRFADAIRGYFAAWADALAQGLERGGLVEDEARDRAEEAVAAIQGALVLARALDEPAAFRRSLARIEVRLMAGWR</sequence>
<dbReference type="Gene3D" id="1.10.357.10">
    <property type="entry name" value="Tetracycline Repressor, domain 2"/>
    <property type="match status" value="1"/>
</dbReference>
<organism evidence="7 8">
    <name type="scientific">Inquilinus limosus</name>
    <dbReference type="NCBI Taxonomy" id="171674"/>
    <lineage>
        <taxon>Bacteria</taxon>
        <taxon>Pseudomonadati</taxon>
        <taxon>Pseudomonadota</taxon>
        <taxon>Alphaproteobacteria</taxon>
        <taxon>Rhodospirillales</taxon>
        <taxon>Rhodospirillaceae</taxon>
        <taxon>Inquilinus</taxon>
    </lineage>
</organism>
<dbReference type="Pfam" id="PF21993">
    <property type="entry name" value="TetR_C_13_2"/>
    <property type="match status" value="1"/>
</dbReference>
<feature type="DNA-binding region" description="H-T-H motif" evidence="4">
    <location>
        <begin position="80"/>
        <end position="99"/>
    </location>
</feature>